<dbReference type="FunFam" id="1.25.40.20:FF:000012">
    <property type="entry name" value="ankyrin repeat domain-containing protein 17 isoform X1"/>
    <property type="match status" value="1"/>
</dbReference>
<feature type="repeat" description="ANK" evidence="4">
    <location>
        <begin position="911"/>
        <end position="943"/>
    </location>
</feature>
<evidence type="ECO:0000256" key="2">
    <source>
        <dbReference type="ARBA" id="ARBA00023043"/>
    </source>
</evidence>
<dbReference type="PANTHER" id="PTHR23206">
    <property type="entry name" value="MASK PROTEIN"/>
    <property type="match status" value="1"/>
</dbReference>
<feature type="region of interest" description="Disordered" evidence="7">
    <location>
        <begin position="1843"/>
        <end position="1971"/>
    </location>
</feature>
<feature type="repeat" description="ANK" evidence="4">
    <location>
        <begin position="372"/>
        <end position="396"/>
    </location>
</feature>
<dbReference type="GO" id="GO:0003723">
    <property type="term" value="F:RNA binding"/>
    <property type="evidence" value="ECO:0007669"/>
    <property type="project" value="UniProtKB-UniRule"/>
</dbReference>
<feature type="region of interest" description="Disordered" evidence="7">
    <location>
        <begin position="2191"/>
        <end position="2229"/>
    </location>
</feature>
<feature type="domain" description="K Homology" evidence="8">
    <location>
        <begin position="1554"/>
        <end position="1624"/>
    </location>
</feature>
<feature type="repeat" description="ANK" evidence="4">
    <location>
        <begin position="944"/>
        <end position="976"/>
    </location>
</feature>
<dbReference type="PROSITE" id="PS50084">
    <property type="entry name" value="KH_TYPE_1"/>
    <property type="match status" value="1"/>
</dbReference>
<dbReference type="GO" id="GO:0005737">
    <property type="term" value="C:cytoplasm"/>
    <property type="evidence" value="ECO:0007669"/>
    <property type="project" value="TreeGrafter"/>
</dbReference>
<evidence type="ECO:0000256" key="5">
    <source>
        <dbReference type="PROSITE-ProRule" id="PRU00117"/>
    </source>
</evidence>
<dbReference type="FunFam" id="1.25.40.20:FF:000156">
    <property type="entry name" value="ankyrin repeat and KH domain-containing protein 1-like isoform X6"/>
    <property type="match status" value="1"/>
</dbReference>
<dbReference type="CDD" id="cd22503">
    <property type="entry name" value="KH-I_ANKHD1"/>
    <property type="match status" value="1"/>
</dbReference>
<feature type="compositionally biased region" description="Polar residues" evidence="7">
    <location>
        <begin position="1461"/>
        <end position="1481"/>
    </location>
</feature>
<feature type="repeat" description="ANK" evidence="4">
    <location>
        <begin position="494"/>
        <end position="526"/>
    </location>
</feature>
<feature type="compositionally biased region" description="Polar residues" evidence="7">
    <location>
        <begin position="885"/>
        <end position="895"/>
    </location>
</feature>
<dbReference type="FunFam" id="1.25.40.20:FF:000080">
    <property type="entry name" value="ankyrin repeat domain-containing protein 17 isoform X3"/>
    <property type="match status" value="1"/>
</dbReference>
<evidence type="ECO:0000313" key="9">
    <source>
        <dbReference type="Ensembl" id="ENSCABP00000026194.1"/>
    </source>
</evidence>
<feature type="compositionally biased region" description="Acidic residues" evidence="7">
    <location>
        <begin position="1341"/>
        <end position="1359"/>
    </location>
</feature>
<dbReference type="GeneTree" id="ENSGT00940000153768"/>
<feature type="repeat" description="ANK" evidence="4">
    <location>
        <begin position="460"/>
        <end position="492"/>
    </location>
</feature>
<feature type="compositionally biased region" description="Basic and acidic residues" evidence="7">
    <location>
        <begin position="1321"/>
        <end position="1340"/>
    </location>
</feature>
<dbReference type="Gene3D" id="3.30.1370.10">
    <property type="entry name" value="K Homology domain, type 1"/>
    <property type="match status" value="1"/>
</dbReference>
<feature type="repeat" description="ANK" evidence="4">
    <location>
        <begin position="173"/>
        <end position="205"/>
    </location>
</feature>
<feature type="repeat" description="ANK" evidence="4">
    <location>
        <begin position="273"/>
        <end position="305"/>
    </location>
</feature>
<feature type="repeat" description="ANK" evidence="4">
    <location>
        <begin position="1181"/>
        <end position="1213"/>
    </location>
</feature>
<dbReference type="InterPro" id="IPR036770">
    <property type="entry name" value="Ankyrin_rpt-contain_sf"/>
</dbReference>
<feature type="repeat" description="ANK" evidence="4">
    <location>
        <begin position="1113"/>
        <end position="1145"/>
    </location>
</feature>
<feature type="region of interest" description="Disordered" evidence="7">
    <location>
        <begin position="864"/>
        <end position="896"/>
    </location>
</feature>
<sequence>MSSLVESFILDQEDLDNPVLKTTSELFLSSAAEGTDLRTVDPETQARLEALLEAAGIGKLSTADGKAFADPEVLRRLTSSVSCALDEAAAALTRMRAENNHNAGQVDNRSLAEACSDGDVNAVRKLLDEGRSVNEHTEEGESLLCLACSAGYYELAQVLLAMHANVEDRGNKGDITPLMAAASGGYVDIVKLLLVHCADVNAQSSTGNTALTYACAGGFVDIVKVLLKAGANIEDHNENGHTPLMEAASAGHVEVARVLLEYGAGINTHSNEFKESALTLACYKGHLDMVRFLLEAGADQEHKTDEMHTALMEACMDGHVEVARLLLDSGAQVNMPADSFESPLTLAACGGHVELAALLIERGANLEEVNDEGYTPLMEAAREGHEEMVALLLAQGKKTISSYKLLYCKLHIFSCSNYILSNINAQTEETQETALTLACCGGFSEVADFLIKAGEHESEGGRTPLMKAARAGHLCTVQFLISKGANVNRATANNDHTVVSLACAGGHLAVVELLLAHGADPTHRLKDGSTMLIEAAKGGHTNVVSYLLDYPNNVLSVPTADMSQLTPPSQDQSQVPRVPMHALAMVVPPQEPDRAPQENSPPLLGVQKGASKQKSSSLQVADQDLLPPFHPYQPLECIVEETEGKLNELGQRISAIEKAQLKSLELIQGEPLNKDKIEELKKNREEQVQKKKKILKELQKVERQLQMKTQQQFTKEYLETKGQTDTPLPLQQQCPHTGVFPEVEGDEGLPEENFSELPQVDTFLSKDDEQQQSSPPAEQIEFVPIQALSTPQCNFSSNLGYNATDSLDLQKVLGNQQNVGQQQQIAGHGQGLLVQEPDGLMVATPAQTLTDTLDDLIAAVNSRVPTGSTSSSHTTESPAPEPCAQTPSNVGSQSVLPMYPSVDIDAHTESNHDTALTLACAGGHEELVSVLIARGANIEHRDKKGFTPLILAATAGHVGVVEILLDKGGDIEAQSERTKDTPLSLACSGGRQEVVDLLLARGANKEHRNVSDYTPLSLAASGGYVNIIKILLNAGAEINSRTGSKLGISPLMLAAMNGHVPAVKLLLDMGSDINAQIETNRNTALTLACFQGRAEVVSLLLDRKANVEHRAKTGLTPLMEAASGGYAEVGRVLLDKGADVNAPPVPSSRDTALTIAADKGHYKFCELLINRGAHIDVRNKKGNTPLWLAANGGHFDVVQLLVQAGADVDAADNRKITPLMSAFRKGHVKVVQYLVKEVNQFPSDIECMRYIATITDKELLKKCHQCVETIVKAKDQQAAEANKNASILLKELDLEKSREESRKQALAAKREKRKEKRKKKKEEQKRKQEEDEENKPKETLELQEDDDEEENDDEVEQEVPIEPPSATTTTTIGISATSATFTNVFGKKRANVVTTPSTNRKNKKNKTKDTPQNVQIILPDQHISLAQQKADKNKINGEPRGGGAGGNSDSDNLDSTDCNSESSSGGKSQELNFTMDTNSSGDRGYASLLLPSQEEKTSTSASKIQTKLEGDANPNSLSASYKSVSLPLTSPNIKLNLTSPKRGQKREEGWKEVVRRSKKLSVPASVVSRIMGRGGCNITAIQDVTGAHIDVDKQKDKNGERMITIRGGTESTRYAVQLISALIQDPAKELEDLIPKTHIRTPAPNTKSIHANFSSGVSTAAASNKNSFPLGAPPLVTSQSSTLSTFQPTNKLNKNVPANVRSSFPVSLPLAYSHPHFALLAAQTMQQIRHPRLPMAQFGGTFSPSPNTWGPFPVRPVNPSSTNSSPKHNSSSRVGNQNGNILQTESTGLATASCPITVSSVVASTQPLCATSSRTPSSVRKQLFTCVPKTSAVATAISTVTSTCSTLPSPSSAPANNGQVPTAFLPSNVPQTQHSKVSTPDQPTGNMCAPSSVASSCNISASSNPGVLETRPSSSPAPLNNVQDEILPTSMSDISSSVSMPFSSSSEPTPLSLASPRSVAADNQDNSNLPQLAVPAPRVSHRMQPRGSFYSVVPNANLHQDHQSIFVTNPVPLTPSQGPPAAVQLSSAMNVMNGSQMHINPANKSLPPTFGPATIFNHFSSLFDSNQVPANQGWGDCPLSTRAAADPSFTVQSTFLSNSVLGHIENVHPDNSKAPGFRPPSQRVSTSPVGKSTKFLLWHSIRGVAMLVWICKKQESPVAPYRLTDVLEHKLSWVNTHFFRHINILSPGESPIPSVSSGSSSPLSAASAPSNLGQPKAGSTSQDRKVPPPIGTERLARIRQGGSVTPTPLGTNFTAPVGHSGIWSFGVNSVSGKSPIMGNHPMHQQLSDPGTFSQHQPMERDDSGIVAPSNIFHQPMPNSFVDFSKGLPISMYGGALIPSHPQLADGPGGPLFNGLHTPDPAWNPMIKVVQNSTECTDAQQIWPGTWAPHIGNMHLKYVN</sequence>
<keyword evidence="3 6" id="KW-0175">Coiled coil</keyword>
<proteinExistence type="predicted"/>
<dbReference type="FunFam" id="1.25.40.20:FF:000055">
    <property type="entry name" value="ankyrin repeat domain-containing protein 17 isoform X2"/>
    <property type="match status" value="1"/>
</dbReference>
<dbReference type="Gene3D" id="1.25.40.20">
    <property type="entry name" value="Ankyrin repeat-containing domain"/>
    <property type="match status" value="7"/>
</dbReference>
<dbReference type="InterPro" id="IPR002110">
    <property type="entry name" value="Ankyrin_rpt"/>
</dbReference>
<protein>
    <submittedName>
        <fullName evidence="9">Ankyrin repeat and KH domain containing 1</fullName>
    </submittedName>
</protein>
<accession>A0A8C0QNM0</accession>
<keyword evidence="5" id="KW-0694">RNA-binding</keyword>
<evidence type="ECO:0000256" key="7">
    <source>
        <dbReference type="SAM" id="MobiDB-lite"/>
    </source>
</evidence>
<dbReference type="Proteomes" id="UP000694404">
    <property type="component" value="Unplaced"/>
</dbReference>
<gene>
    <name evidence="9" type="primary">ANKHD1</name>
</gene>
<feature type="repeat" description="ANK" evidence="4">
    <location>
        <begin position="1148"/>
        <end position="1180"/>
    </location>
</feature>
<feature type="repeat" description="ANK" evidence="4">
    <location>
        <begin position="978"/>
        <end position="1010"/>
    </location>
</feature>
<feature type="compositionally biased region" description="Polar residues" evidence="7">
    <location>
        <begin position="2211"/>
        <end position="2221"/>
    </location>
</feature>
<dbReference type="FunFam" id="1.25.40.20:FF:000114">
    <property type="entry name" value="ankyrin repeat and KH domain-containing protein 1 isoform X2"/>
    <property type="match status" value="1"/>
</dbReference>
<name>A0A8C0QNM0_CHEAB</name>
<dbReference type="InterPro" id="IPR036612">
    <property type="entry name" value="KH_dom_type_1_sf"/>
</dbReference>
<evidence type="ECO:0000256" key="3">
    <source>
        <dbReference type="ARBA" id="ARBA00023054"/>
    </source>
</evidence>
<feature type="compositionally biased region" description="Low complexity" evidence="7">
    <location>
        <begin position="1758"/>
        <end position="1772"/>
    </location>
</feature>
<dbReference type="InterPro" id="IPR047374">
    <property type="entry name" value="KH-I_ANKHD1"/>
</dbReference>
<dbReference type="InterPro" id="IPR051631">
    <property type="entry name" value="Ankyrin-KH/SAM_domain"/>
</dbReference>
<dbReference type="PROSITE" id="PS50088">
    <property type="entry name" value="ANK_REPEAT"/>
    <property type="match status" value="18"/>
</dbReference>
<dbReference type="InterPro" id="IPR004087">
    <property type="entry name" value="KH_dom"/>
</dbReference>
<feature type="region of interest" description="Disordered" evidence="7">
    <location>
        <begin position="1741"/>
        <end position="1780"/>
    </location>
</feature>
<feature type="compositionally biased region" description="Low complexity" evidence="7">
    <location>
        <begin position="1447"/>
        <end position="1460"/>
    </location>
</feature>
<dbReference type="Ensembl" id="ENSCABT00000028691.1">
    <property type="protein sequence ID" value="ENSCABP00000026194.1"/>
    <property type="gene ID" value="ENSCABG00000019023.1"/>
</dbReference>
<reference evidence="9" key="1">
    <citation type="submission" date="2025-08" db="UniProtKB">
        <authorList>
            <consortium name="Ensembl"/>
        </authorList>
    </citation>
    <scope>IDENTIFICATION</scope>
</reference>
<dbReference type="PROSITE" id="PS50297">
    <property type="entry name" value="ANK_REP_REGION"/>
    <property type="match status" value="18"/>
</dbReference>
<organism evidence="9 10">
    <name type="scientific">Chelonoidis abingdonii</name>
    <name type="common">Abingdon island giant tortoise</name>
    <name type="synonym">Testudo abingdonii</name>
    <dbReference type="NCBI Taxonomy" id="106734"/>
    <lineage>
        <taxon>Eukaryota</taxon>
        <taxon>Metazoa</taxon>
        <taxon>Chordata</taxon>
        <taxon>Craniata</taxon>
        <taxon>Vertebrata</taxon>
        <taxon>Euteleostomi</taxon>
        <taxon>Archelosauria</taxon>
        <taxon>Testudinata</taxon>
        <taxon>Testudines</taxon>
        <taxon>Cryptodira</taxon>
        <taxon>Durocryptodira</taxon>
        <taxon>Testudinoidea</taxon>
        <taxon>Testudinidae</taxon>
        <taxon>Chelonoidis</taxon>
    </lineage>
</organism>
<feature type="repeat" description="ANK" evidence="4">
    <location>
        <begin position="1080"/>
        <end position="1112"/>
    </location>
</feature>
<feature type="repeat" description="ANK" evidence="4">
    <location>
        <begin position="239"/>
        <end position="271"/>
    </location>
</feature>
<feature type="region of interest" description="Disordered" evidence="7">
    <location>
        <begin position="1392"/>
        <end position="1414"/>
    </location>
</feature>
<feature type="repeat" description="ANK" evidence="4">
    <location>
        <begin position="306"/>
        <end position="338"/>
    </location>
</feature>
<keyword evidence="10" id="KW-1185">Reference proteome</keyword>
<feature type="compositionally biased region" description="Polar residues" evidence="7">
    <location>
        <begin position="1961"/>
        <end position="1970"/>
    </location>
</feature>
<feature type="coiled-coil region" evidence="6">
    <location>
        <begin position="639"/>
        <end position="711"/>
    </location>
</feature>
<feature type="compositionally biased region" description="Low complexity" evidence="7">
    <location>
        <begin position="865"/>
        <end position="878"/>
    </location>
</feature>
<feature type="repeat" description="ANK" evidence="4">
    <location>
        <begin position="1046"/>
        <end position="1078"/>
    </location>
</feature>
<feature type="compositionally biased region" description="Polar residues" evidence="7">
    <location>
        <begin position="1868"/>
        <end position="1885"/>
    </location>
</feature>
<feature type="region of interest" description="Disordered" evidence="7">
    <location>
        <begin position="1299"/>
        <end position="1374"/>
    </location>
</feature>
<dbReference type="FunFam" id="1.25.40.20:FF:000068">
    <property type="entry name" value="ankyrin repeat domain-containing protein 17 isoform X5"/>
    <property type="match status" value="1"/>
</dbReference>
<feature type="compositionally biased region" description="Polar residues" evidence="7">
    <location>
        <begin position="610"/>
        <end position="619"/>
    </location>
</feature>
<feature type="compositionally biased region" description="Low complexity" evidence="7">
    <location>
        <begin position="1843"/>
        <end position="1854"/>
    </location>
</feature>
<feature type="compositionally biased region" description="Polar residues" evidence="7">
    <location>
        <begin position="1911"/>
        <end position="1923"/>
    </location>
</feature>
<dbReference type="GO" id="GO:0045087">
    <property type="term" value="P:innate immune response"/>
    <property type="evidence" value="ECO:0007669"/>
    <property type="project" value="TreeGrafter"/>
</dbReference>
<dbReference type="SUPFAM" id="SSF48403">
    <property type="entry name" value="Ankyrin repeat"/>
    <property type="match status" value="3"/>
</dbReference>
<reference evidence="9" key="2">
    <citation type="submission" date="2025-09" db="UniProtKB">
        <authorList>
            <consortium name="Ensembl"/>
        </authorList>
    </citation>
    <scope>IDENTIFICATION</scope>
</reference>
<keyword evidence="1" id="KW-0677">Repeat</keyword>
<dbReference type="SUPFAM" id="SSF54791">
    <property type="entry name" value="Eukaryotic type KH-domain (KH-domain type I)"/>
    <property type="match status" value="1"/>
</dbReference>
<feature type="repeat" description="ANK" evidence="4">
    <location>
        <begin position="206"/>
        <end position="238"/>
    </location>
</feature>
<dbReference type="SMART" id="SM00322">
    <property type="entry name" value="KH"/>
    <property type="match status" value="1"/>
</dbReference>
<evidence type="ECO:0000256" key="1">
    <source>
        <dbReference type="ARBA" id="ARBA00022737"/>
    </source>
</evidence>
<evidence type="ECO:0000256" key="6">
    <source>
        <dbReference type="SAM" id="Coils"/>
    </source>
</evidence>
<evidence type="ECO:0000259" key="8">
    <source>
        <dbReference type="SMART" id="SM00322"/>
    </source>
</evidence>
<dbReference type="Pfam" id="PF00013">
    <property type="entry name" value="KH_1"/>
    <property type="match status" value="1"/>
</dbReference>
<feature type="compositionally biased region" description="Basic residues" evidence="7">
    <location>
        <begin position="1310"/>
        <end position="1320"/>
    </location>
</feature>
<feature type="compositionally biased region" description="Low complexity" evidence="7">
    <location>
        <begin position="1930"/>
        <end position="1946"/>
    </location>
</feature>
<dbReference type="SMART" id="SM00248">
    <property type="entry name" value="ANK"/>
    <property type="match status" value="23"/>
</dbReference>
<keyword evidence="2 4" id="KW-0040">ANK repeat</keyword>
<feature type="region of interest" description="Disordered" evidence="7">
    <location>
        <begin position="1433"/>
        <end position="1515"/>
    </location>
</feature>
<dbReference type="FunFam" id="3.30.1370.10:FF:000029">
    <property type="entry name" value="ankyrin repeat and KH domain-containing protein 1 isoform X2"/>
    <property type="match status" value="1"/>
</dbReference>
<dbReference type="InterPro" id="IPR004088">
    <property type="entry name" value="KH_dom_type_1"/>
</dbReference>
<feature type="region of interest" description="Disordered" evidence="7">
    <location>
        <begin position="590"/>
        <end position="619"/>
    </location>
</feature>
<evidence type="ECO:0000256" key="4">
    <source>
        <dbReference type="PROSITE-ProRule" id="PRU00023"/>
    </source>
</evidence>
<evidence type="ECO:0000313" key="10">
    <source>
        <dbReference type="Proteomes" id="UP000694404"/>
    </source>
</evidence>
<feature type="compositionally biased region" description="Low complexity" evidence="7">
    <location>
        <begin position="1360"/>
        <end position="1374"/>
    </location>
</feature>
<feature type="compositionally biased region" description="Low complexity" evidence="7">
    <location>
        <begin position="1889"/>
        <end position="1903"/>
    </location>
</feature>
<dbReference type="Pfam" id="PF12796">
    <property type="entry name" value="Ank_2"/>
    <property type="match status" value="9"/>
</dbReference>
<feature type="compositionally biased region" description="Low complexity" evidence="7">
    <location>
        <begin position="2191"/>
        <end position="2210"/>
    </location>
</feature>
<feature type="repeat" description="ANK" evidence="4">
    <location>
        <begin position="1011"/>
        <end position="1043"/>
    </location>
</feature>
<dbReference type="PANTHER" id="PTHR23206:SF5">
    <property type="entry name" value="ANKYRIN REPEAT AND KH DOMAIN-CONTAINING PROTEIN 1"/>
    <property type="match status" value="1"/>
</dbReference>
<feature type="repeat" description="ANK" evidence="4">
    <location>
        <begin position="339"/>
        <end position="371"/>
    </location>
</feature>
<dbReference type="PRINTS" id="PR01415">
    <property type="entry name" value="ANKYRIN"/>
</dbReference>